<dbReference type="EMBL" id="WJQU01000002">
    <property type="protein sequence ID" value="KAJ6643187.1"/>
    <property type="molecule type" value="Genomic_DNA"/>
</dbReference>
<dbReference type="Pfam" id="PF07679">
    <property type="entry name" value="I-set"/>
    <property type="match status" value="7"/>
</dbReference>
<dbReference type="InterPro" id="IPR013783">
    <property type="entry name" value="Ig-like_fold"/>
</dbReference>
<dbReference type="InterPro" id="IPR003599">
    <property type="entry name" value="Ig_sub"/>
</dbReference>
<organism evidence="4 5">
    <name type="scientific">Pseudolycoriella hygida</name>
    <dbReference type="NCBI Taxonomy" id="35572"/>
    <lineage>
        <taxon>Eukaryota</taxon>
        <taxon>Metazoa</taxon>
        <taxon>Ecdysozoa</taxon>
        <taxon>Arthropoda</taxon>
        <taxon>Hexapoda</taxon>
        <taxon>Insecta</taxon>
        <taxon>Pterygota</taxon>
        <taxon>Neoptera</taxon>
        <taxon>Endopterygota</taxon>
        <taxon>Diptera</taxon>
        <taxon>Nematocera</taxon>
        <taxon>Sciaroidea</taxon>
        <taxon>Sciaridae</taxon>
        <taxon>Pseudolycoriella</taxon>
    </lineage>
</organism>
<comment type="caution">
    <text evidence="4">The sequence shown here is derived from an EMBL/GenBank/DDBJ whole genome shotgun (WGS) entry which is preliminary data.</text>
</comment>
<feature type="region of interest" description="Disordered" evidence="2">
    <location>
        <begin position="913"/>
        <end position="935"/>
    </location>
</feature>
<protein>
    <submittedName>
        <fullName evidence="4">Muscle M-line assembly protein unc-89</fullName>
    </submittedName>
</protein>
<dbReference type="FunFam" id="2.60.40.10:FF:002242">
    <property type="entry name" value="Stretchin-Mlck, isoform U"/>
    <property type="match status" value="1"/>
</dbReference>
<accession>A0A9Q0N4T9</accession>
<dbReference type="FunFam" id="2.60.40.10:FF:001307">
    <property type="entry name" value="Stretchin-Mlck, isoform V"/>
    <property type="match status" value="1"/>
</dbReference>
<feature type="domain" description="Ig-like" evidence="3">
    <location>
        <begin position="445"/>
        <end position="519"/>
    </location>
</feature>
<sequence>MQDSIKKLDDIFRFNEDSSSVVRHAQGECAVLLTSFKSPENLKPIEFTCNKCSQCCKCTNGLPHTHISSSGSVYRKRTSNDRPLDNPKHFRITQSNNTVQLAIDHVQREDAGVYTLYARTKTGETARRDIELIVEDRSSGEDPPIFLRRLSDLSVKVGTRTRLLVEIRSSTDVKTTWYRNDRRICENDRIRSVNEGNFHCIEIAPVSLEDGGCWMVQAENLGGRNSCLALISVLVPKAYKAPEFIEALRAVLTEQGTVSLECKVIGVPTPNLRWFKDSKEIKAGDVFALTANPDDPTSLGTYTCEAVNCMGKVYSSSKVHVVGRGSREGSLKPADNLLHNSPPPIFTNELKNQSIRIGETVMHGCQVVVPPWPKSVVWYNKEGRIDHNEKYRLIEDGLGAYMLEVKPSEFCDEGEWKCVVTSNEGSVGISTCFVTMDIPKNYRKPRFMESLKAVLTDEGLVSFECKVVGAPTPVLRWEKDGEELRPGDIYQLTGTNSLGTYCCIAKNCMGETSSTALLTLEDIQNQLSDEEKLMLTKLNQPPKFLQGLKSQEAKINEEFKFSVLVTATTSDPPLISWYRDELPIETSERYVINRESAASCHLEIRRVEFVDQAEWKCVAINDFGSSVTSSFLKLQIPKHYKKPRFLECLRAVMSDEGIVNLECKVIGVPQPVLKWFKDGVPLLPGDIHRIISGQDGTCCLGTYTCEARNCMGVVASSASLLGFDNPPQKAPPQDVEIQRNLSLSTINEERTSQMYDTPAGDITIDEKGDVSFSFDGKEVSVSLYETPDLTEEEALQIVEMYADQISEHVTEHNIVELPPLRFVKETQQSGNLLMEAVVIDVDPDYFTHVEDLRTEADMDDISIMEVSLHGLSSLREESVGLDKQTEEYVQKTLSSMENSLQLKRRTDSLDQDEYFSMSHSKNSRGDSPRGADDTESDIQTFASASGSAHTSNKYEIENVATIRSKNIEKAIQDTEKLLTREANFEFDESSEREPRKRNISDTEGSKSREEEAILRDISGEEGDGLKLKQVPSRDVITDPGVIQQNLSALIPLAISVNVIHKLFDAVEEEVAMQSALMMSPASAGGSLKIIHSLSAPLKNFERKLNVYSGHSSLENLFSSLLDNLKDFHQALSLVEKCVSMDEEGHTLVQRTSVCVVDSAGDPILKALSEIKQIVSTFKQGRLRNELSLIIDDMNSAIQITQDTIKSQSLMQEASELEAAQHFTDTIVRLQEGVHETIPFEQVSNAALPPEADQLKNVCRPVVKMQQALESIEHDLSLEEGEGSLFSKVHETILEKLSQPIKDLQLEICKIEKSIDTVVKDSLQEKISIAILDTVCPPMYELQKGLHVLSQQSSSNTQTGMVSVNVLDSMIPPLQEIQNGLARLGQDVESGSLERDSPTDNLDANRLLQSFAQSVLYLQNNIDSLNENAPQELRSSMLTLKNYLSKLIETVVEFGMGRYNMTILENIRKPVDDLNYCLRQIEERSVSGSMKDLIEPMVAFKEKAKRCEDIVMLIGRGNNDPCLKVLKNIQTTISTIEKEIEKNELTREQKRKPVYETIAILDQLQECIASIREQDPLDQAVTLTDHDDIALVKSLAQPLEDVKKCLLEIREVTTFDSIKQLSDSGDLEALKKIAQPLQDVVDSLKIVTQEQIVDPLRSMSSAEPMSELKHIAQPLQELHNCIALIQHDTQTMDAAMSLASYVEPSLKVARPLTELQNCIGKILQHICEPLEDTSTMDDISALKTNADVAAEYADNVVETLEPVAAEYVSNANIQELQIDRTKANTLIEELKKCLITVQDQLVFENVENIPSKREAISAVTKPIHELEKCLALIQNHDVHEAVESMSTQTNLSSLKTLLEPLQVLDMNIANIQMKECLTETQTLQNLAATVADLQAYITEQTQDMTESYGHMTEAQSNTAQDLQRCIASINHPNIMEALESLSTQTDLSDLKTLVKPIQELQRCLEIHENVCVHEAKDLSSQENLSLIKIIANPLLELKQSIATIEMQTKLDVFDLLSQHEGVQQTAKPVLEFLESVNNINVETLEYLCDLSQDDVSALKTWASLKSSAKYSVADFAIVEPKVSRENLATSLDNLNKCMETLQRQPSIESKDYCDENHLVLEAVAQPLEQVKQALLTIQEDENVNLEQILDSVTAPLLTLKETIQHLQAKLQNQELAEPITDLQSRLDSTLENIAEASSVNVVRTLLQRPKTEIQICLKSIENAPLVHKVHIDVVAQPLSSLETSIEQLQQSILTQSNDLIRRSNPDLQQFIAETQQLESQLYFIQNDILKQGTPFAGQISECILNLKTQIAQVENTLQEGEIVHQLIVAQAIQSFAVPVQNLSDLIKQVTVEPALTVEEDVTHIQSNIQVMKELSQYCPLHYAVVEPLVKLEQGILLIQQLVERSNVQEKQELLVNNIKESLSAVIQLIDSFGGESESLTISLIDVKDQIVQMERTLNDSKDQLLAVEHAKKIAQNIEKLSPLIENISKKLPMEEIIVAFKGPNKTIDALIETIRSKNLDIIEKPLVKLQVSMKQLESLVLQDPLQGLPKSKKEIKELTAALKETVKVLSDNLSGEEISEQTINLLNKLTKIQDICKQNVTVNPLQLSKLLSQLSEPLQKINSIIDSINTCQNEDRDTGTVTESSEKEDKELVSAVADIIETTITDDHTESSNKETNVLEKVFENLTENISSVDNKITENLEGQDIQHIKDKLEMEAKELLRKSEERELTPEEKDSLMTLLAKINSLSSEVKDDTETHEELKKNANFENVSGDLLGNITEKHDVEIDESIELIGTKKIVKISGETSIGKEEVKLVARLDQEIEENENYVKDKREGDQLKIIANVDQSEEIESQTLFLTEKLTTIEGDKEPTNVDFVDAKIVDENVEIEVDSTDILENIAVRLGNTVDVINALVSKVQENPRFALIDLRVIAQPLTDLEKLIKSLDQQLATERVKEINRSHPAVKKLVESLPGIESQLYFIHADLLKSKSQEAKYLSICIASLKSQLANIQTNVQDSEILPFDKIAEMIETITTPVKQIMEIITSLTSDSAYTALDATVKDMKLKVEEIKKLSLVYSDADLLISPVEGMKNAVQCIQGLVIAEIAGPVDENQILELQEALSSVQVQLNNSKDNFTENVSLLMRDVVDNITKVRVDVMKAPKLSTSEEIITQINEIKTALTDICKKLPGEAIIATLTEPREGVELILETVTKYNIKELIEPFGSLKNAMAQFQDFVILEPIKPIPKNTTEIKELTSSMKEIVKSLMSVFPNCPNDEISEQTLNFLDKIGNIQSFIQRNISVDSFELSKLISTIANPLKEIHNCIVKEHTPRDTFESVTDVAIEEEITATVEITESLHEEANKSTENIDEIAIANTTEDTQMETATEILAPKVSQLPAEPQQPKPLESIALAVAVAQPEEISESVTDEVKIEETKKIVASEESQLSGEAQQAEAFESTSPEVAVAQSQKISESATDKTKIEETKEFAAAEESQLPEEAQQIQ</sequence>
<dbReference type="InterPro" id="IPR007110">
    <property type="entry name" value="Ig-like_dom"/>
</dbReference>
<dbReference type="InterPro" id="IPR036179">
    <property type="entry name" value="Ig-like_dom_sf"/>
</dbReference>
<name>A0A9Q0N4T9_9DIPT</name>
<feature type="domain" description="Ig-like" evidence="3">
    <location>
        <begin position="242"/>
        <end position="320"/>
    </location>
</feature>
<keyword evidence="5" id="KW-1185">Reference proteome</keyword>
<dbReference type="SMART" id="SM00409">
    <property type="entry name" value="IG"/>
    <property type="match status" value="6"/>
</dbReference>
<gene>
    <name evidence="4" type="primary">unc-89_0</name>
    <name evidence="4" type="ORF">Bhyg_08143</name>
</gene>
<dbReference type="OrthoDB" id="10260894at2759"/>
<reference evidence="4" key="1">
    <citation type="submission" date="2022-07" db="EMBL/GenBank/DDBJ databases">
        <authorList>
            <person name="Trinca V."/>
            <person name="Uliana J.V.C."/>
            <person name="Torres T.T."/>
            <person name="Ward R.J."/>
            <person name="Monesi N."/>
        </authorList>
    </citation>
    <scope>NUCLEOTIDE SEQUENCE</scope>
    <source>
        <strain evidence="4">HSMRA1968</strain>
        <tissue evidence="4">Whole embryos</tissue>
    </source>
</reference>
<evidence type="ECO:0000259" key="3">
    <source>
        <dbReference type="PROSITE" id="PS50835"/>
    </source>
</evidence>
<dbReference type="PROSITE" id="PS50835">
    <property type="entry name" value="IG_LIKE"/>
    <property type="match status" value="5"/>
</dbReference>
<feature type="compositionally biased region" description="Polar residues" evidence="2">
    <location>
        <begin position="3452"/>
        <end position="3469"/>
    </location>
</feature>
<feature type="region of interest" description="Disordered" evidence="2">
    <location>
        <begin position="3436"/>
        <end position="3498"/>
    </location>
</feature>
<dbReference type="SUPFAM" id="SSF48726">
    <property type="entry name" value="Immunoglobulin"/>
    <property type="match status" value="7"/>
</dbReference>
<keyword evidence="1" id="KW-0175">Coiled coil</keyword>
<dbReference type="InterPro" id="IPR003598">
    <property type="entry name" value="Ig_sub2"/>
</dbReference>
<proteinExistence type="predicted"/>
<dbReference type="FunFam" id="2.60.40.10:FF:001894">
    <property type="entry name" value="Stretchin-Mlck, isoform V"/>
    <property type="match status" value="1"/>
</dbReference>
<feature type="domain" description="Ig-like" evidence="3">
    <location>
        <begin position="542"/>
        <end position="635"/>
    </location>
</feature>
<feature type="domain" description="Ig-like" evidence="3">
    <location>
        <begin position="343"/>
        <end position="428"/>
    </location>
</feature>
<feature type="compositionally biased region" description="Basic and acidic residues" evidence="2">
    <location>
        <begin position="3470"/>
        <end position="3483"/>
    </location>
</feature>
<feature type="compositionally biased region" description="Basic and acidic residues" evidence="2">
    <location>
        <begin position="923"/>
        <end position="932"/>
    </location>
</feature>
<evidence type="ECO:0000256" key="2">
    <source>
        <dbReference type="SAM" id="MobiDB-lite"/>
    </source>
</evidence>
<evidence type="ECO:0000313" key="4">
    <source>
        <dbReference type="EMBL" id="KAJ6643187.1"/>
    </source>
</evidence>
<feature type="coiled-coil region" evidence="1">
    <location>
        <begin position="2709"/>
        <end position="2763"/>
    </location>
</feature>
<feature type="domain" description="Ig-like" evidence="3">
    <location>
        <begin position="643"/>
        <end position="721"/>
    </location>
</feature>
<feature type="non-terminal residue" evidence="4">
    <location>
        <position position="3498"/>
    </location>
</feature>
<feature type="region of interest" description="Disordered" evidence="2">
    <location>
        <begin position="985"/>
        <end position="1010"/>
    </location>
</feature>
<evidence type="ECO:0000256" key="1">
    <source>
        <dbReference type="SAM" id="Coils"/>
    </source>
</evidence>
<evidence type="ECO:0000313" key="5">
    <source>
        <dbReference type="Proteomes" id="UP001151699"/>
    </source>
</evidence>
<dbReference type="SMART" id="SM00408">
    <property type="entry name" value="IGc2"/>
    <property type="match status" value="5"/>
</dbReference>
<dbReference type="InterPro" id="IPR013098">
    <property type="entry name" value="Ig_I-set"/>
</dbReference>
<dbReference type="Gene3D" id="2.60.40.10">
    <property type="entry name" value="Immunoglobulins"/>
    <property type="match status" value="7"/>
</dbReference>
<dbReference type="Proteomes" id="UP001151699">
    <property type="component" value="Chromosome B"/>
</dbReference>
<dbReference type="PANTHER" id="PTHR47633">
    <property type="entry name" value="IMMUNOGLOBULIN"/>
    <property type="match status" value="1"/>
</dbReference>
<dbReference type="CDD" id="cd00096">
    <property type="entry name" value="Ig"/>
    <property type="match status" value="1"/>
</dbReference>